<dbReference type="AlphaFoldDB" id="A0AA44XPR7"/>
<dbReference type="InterPro" id="IPR010359">
    <property type="entry name" value="IrrE_HExxH"/>
</dbReference>
<feature type="domain" description="IrrE N-terminal-like" evidence="1">
    <location>
        <begin position="174"/>
        <end position="293"/>
    </location>
</feature>
<dbReference type="RefSeq" id="WP_025465393.1">
    <property type="nucleotide sequence ID" value="NZ_CP136173.1"/>
</dbReference>
<accession>A0AA44XPR7</accession>
<dbReference type="Gene3D" id="1.10.10.2910">
    <property type="match status" value="1"/>
</dbReference>
<sequence>MKVQLVRHSTNALVRYMADMNISVDELARLSKIADSKIKKALEPDEGAIFKLSQLEKIAKVLYVPTVYLTTDKHIYKRDTPELIEHRNKFDISENKYKYQALIEEFSLVRQNYISIKEALNEEIRDFTLKLSGNIESAEEDAETIVQYFGFRNYKKKVKNNDDYYNSWRQLIEDKDIIVLDKSSEKFGSDGMCMYYNNLPIITIFSSGQYASRKLFTLIHEIVHLGLGQSVFDGRMTESQKDIERYCDRVAGYVLAPKDVIEKYFDENLDLEEVVQLIRKETKASKAAIAIQLKTLGYIGNEELIDYLDFIKPKNDGIPNNKKENTVLRYFGYNYVEKVLSAMWQEQISSSTAKSILGFRNASSRESFKHLQEKVF</sequence>
<gene>
    <name evidence="2" type="ORF">CV954_013975</name>
</gene>
<comment type="caution">
    <text evidence="2">The sequence shown here is derived from an EMBL/GenBank/DDBJ whole genome shotgun (WGS) entry which is preliminary data.</text>
</comment>
<evidence type="ECO:0000259" key="1">
    <source>
        <dbReference type="Pfam" id="PF06114"/>
    </source>
</evidence>
<organism evidence="2 3">
    <name type="scientific">Acinetobacter baumannii</name>
    <dbReference type="NCBI Taxonomy" id="470"/>
    <lineage>
        <taxon>Bacteria</taxon>
        <taxon>Pseudomonadati</taxon>
        <taxon>Pseudomonadota</taxon>
        <taxon>Gammaproteobacteria</taxon>
        <taxon>Moraxellales</taxon>
        <taxon>Moraxellaceae</taxon>
        <taxon>Acinetobacter</taxon>
        <taxon>Acinetobacter calcoaceticus/baumannii complex</taxon>
    </lineage>
</organism>
<dbReference type="EMBL" id="PHJU02000031">
    <property type="protein sequence ID" value="PQL81974.1"/>
    <property type="molecule type" value="Genomic_DNA"/>
</dbReference>
<evidence type="ECO:0000313" key="2">
    <source>
        <dbReference type="EMBL" id="PQL81974.1"/>
    </source>
</evidence>
<evidence type="ECO:0000313" key="3">
    <source>
        <dbReference type="Proteomes" id="UP000233757"/>
    </source>
</evidence>
<dbReference type="PANTHER" id="PTHR43236">
    <property type="entry name" value="ANTITOXIN HIGA1"/>
    <property type="match status" value="1"/>
</dbReference>
<reference evidence="2 3" key="1">
    <citation type="submission" date="2018-02" db="EMBL/GenBank/DDBJ databases">
        <title>Acinetobacter baumanii whole genome sequence.</title>
        <authorList>
            <person name="Qasim Z.J."/>
        </authorList>
    </citation>
    <scope>NUCLEOTIDE SEQUENCE [LARGE SCALE GENOMIC DNA]</scope>
    <source>
        <strain evidence="2 3">ZQ8</strain>
    </source>
</reference>
<proteinExistence type="predicted"/>
<dbReference type="Proteomes" id="UP000233757">
    <property type="component" value="Unassembled WGS sequence"/>
</dbReference>
<dbReference type="Pfam" id="PF06114">
    <property type="entry name" value="Peptidase_M78"/>
    <property type="match status" value="1"/>
</dbReference>
<name>A0AA44XPR7_ACIBA</name>
<dbReference type="InterPro" id="IPR052345">
    <property type="entry name" value="Rad_response_metalloprotease"/>
</dbReference>
<protein>
    <submittedName>
        <fullName evidence="2">ImmA/IrrE family metallo-endopeptidase</fullName>
    </submittedName>
</protein>
<dbReference type="PANTHER" id="PTHR43236:SF2">
    <property type="entry name" value="BLL0069 PROTEIN"/>
    <property type="match status" value="1"/>
</dbReference>